<comment type="subcellular location">
    <subcellularLocation>
        <location evidence="1">Host cell</location>
    </subcellularLocation>
    <subcellularLocation>
        <location evidence="2">Secreted</location>
    </subcellularLocation>
</comment>
<dbReference type="OrthoDB" id="128720at2759"/>
<dbReference type="InterPro" id="IPR045379">
    <property type="entry name" value="Crinkler_N"/>
</dbReference>
<dbReference type="GO" id="GO:0043657">
    <property type="term" value="C:host cell"/>
    <property type="evidence" value="ECO:0007669"/>
    <property type="project" value="UniProtKB-SubCell"/>
</dbReference>
<evidence type="ECO:0000256" key="2">
    <source>
        <dbReference type="ARBA" id="ARBA00004613"/>
    </source>
</evidence>
<evidence type="ECO:0000256" key="3">
    <source>
        <dbReference type="ARBA" id="ARBA00010400"/>
    </source>
</evidence>
<evidence type="ECO:0000256" key="1">
    <source>
        <dbReference type="ARBA" id="ARBA00004340"/>
    </source>
</evidence>
<evidence type="ECO:0000313" key="9">
    <source>
        <dbReference type="Proteomes" id="UP001165083"/>
    </source>
</evidence>
<keyword evidence="5" id="KW-0732">Signal</keyword>
<dbReference type="GO" id="GO:0005576">
    <property type="term" value="C:extracellular region"/>
    <property type="evidence" value="ECO:0007669"/>
    <property type="project" value="UniProtKB-SubCell"/>
</dbReference>
<reference evidence="8" key="1">
    <citation type="submission" date="2023-04" db="EMBL/GenBank/DDBJ databases">
        <title>Phytophthora lilii NBRC 32176.</title>
        <authorList>
            <person name="Ichikawa N."/>
            <person name="Sato H."/>
            <person name="Tonouchi N."/>
        </authorList>
    </citation>
    <scope>NUCLEOTIDE SEQUENCE</scope>
    <source>
        <strain evidence="8">NBRC 32176</strain>
    </source>
</reference>
<protein>
    <submittedName>
        <fullName evidence="8">Unnamed protein product</fullName>
    </submittedName>
</protein>
<accession>A0A9W6TS23</accession>
<feature type="compositionally biased region" description="Acidic residues" evidence="6">
    <location>
        <begin position="381"/>
        <end position="394"/>
    </location>
</feature>
<feature type="compositionally biased region" description="Basic and acidic residues" evidence="6">
    <location>
        <begin position="370"/>
        <end position="380"/>
    </location>
</feature>
<dbReference type="Pfam" id="PF20147">
    <property type="entry name" value="Crinkler"/>
    <property type="match status" value="1"/>
</dbReference>
<evidence type="ECO:0000256" key="6">
    <source>
        <dbReference type="SAM" id="MobiDB-lite"/>
    </source>
</evidence>
<dbReference type="AlphaFoldDB" id="A0A9W6TS23"/>
<organism evidence="8 9">
    <name type="scientific">Phytophthora lilii</name>
    <dbReference type="NCBI Taxonomy" id="2077276"/>
    <lineage>
        <taxon>Eukaryota</taxon>
        <taxon>Sar</taxon>
        <taxon>Stramenopiles</taxon>
        <taxon>Oomycota</taxon>
        <taxon>Peronosporomycetes</taxon>
        <taxon>Peronosporales</taxon>
        <taxon>Peronosporaceae</taxon>
        <taxon>Phytophthora</taxon>
    </lineage>
</organism>
<feature type="region of interest" description="Disordered" evidence="6">
    <location>
        <begin position="348"/>
        <end position="396"/>
    </location>
</feature>
<gene>
    <name evidence="8" type="ORF">Plil01_000673000</name>
</gene>
<dbReference type="Gene3D" id="3.40.50.720">
    <property type="entry name" value="NAD(P)-binding Rossmann-like Domain"/>
    <property type="match status" value="1"/>
</dbReference>
<keyword evidence="9" id="KW-1185">Reference proteome</keyword>
<feature type="domain" description="Crinkler effector protein N-terminal" evidence="7">
    <location>
        <begin position="131"/>
        <end position="167"/>
    </location>
</feature>
<dbReference type="Proteomes" id="UP001165083">
    <property type="component" value="Unassembled WGS sequence"/>
</dbReference>
<keyword evidence="4" id="KW-0964">Secreted</keyword>
<comment type="similarity">
    <text evidence="3">Belongs to the RxLR effector family.</text>
</comment>
<proteinExistence type="inferred from homology"/>
<sequence length="469" mass="51206">MSSTCFPDPAAGEDGWLTPSSGAIVNIAPARDDAVVEPLMKSLATKLHPRNVQVNAILLPPRPTTDATDEVPEDTSALSYSILFLLSPMSRLLSGSVLRLQQDKSQAVSASADRRPEEVPPTTSETVAFGELRCGMSGEGSVFSVDIEHNAEVEALQEVIVNKKKNASGRLKVIEVVDLAARKLLLGCLPETRSYNGATMFGVASMLCRLGVRPKSSSVLAPRAIADSMAILAYVNVERDGFVACYASDPILTLGAITVWYAQRDALQTYILPEFSKLLLKEALESGVLGSSRTDRYSHSAICSTSNTPRFDFQNNQQSPMRLSCVVLVAAAMASFLASGNATVATSDRSTKVSKMASPDATVLLPADPSGEKRALRYQHDEEEDDKESDDNEERGDVLEASQLEEMAKLAEGAKAYDLPEELKNPFLDMHKLGLNNYNMEGEIMKPEYDDLRRLYRSWLYHYAPKKSE</sequence>
<name>A0A9W6TS23_9STRA</name>
<evidence type="ECO:0000256" key="4">
    <source>
        <dbReference type="ARBA" id="ARBA00022525"/>
    </source>
</evidence>
<dbReference type="Pfam" id="PF16810">
    <property type="entry name" value="RXLR"/>
    <property type="match status" value="1"/>
</dbReference>
<dbReference type="InterPro" id="IPR031825">
    <property type="entry name" value="RXLR"/>
</dbReference>
<dbReference type="EMBL" id="BSXW01000306">
    <property type="protein sequence ID" value="GMF18117.1"/>
    <property type="molecule type" value="Genomic_DNA"/>
</dbReference>
<evidence type="ECO:0000259" key="7">
    <source>
        <dbReference type="Pfam" id="PF20147"/>
    </source>
</evidence>
<evidence type="ECO:0000313" key="8">
    <source>
        <dbReference type="EMBL" id="GMF18117.1"/>
    </source>
</evidence>
<comment type="caution">
    <text evidence="8">The sequence shown here is derived from an EMBL/GenBank/DDBJ whole genome shotgun (WGS) entry which is preliminary data.</text>
</comment>
<evidence type="ECO:0000256" key="5">
    <source>
        <dbReference type="ARBA" id="ARBA00022729"/>
    </source>
</evidence>